<evidence type="ECO:0000313" key="8">
    <source>
        <dbReference type="EMBL" id="KHG21254.1"/>
    </source>
</evidence>
<evidence type="ECO:0000256" key="5">
    <source>
        <dbReference type="ARBA" id="ARBA00023136"/>
    </source>
</evidence>
<evidence type="ECO:0000256" key="3">
    <source>
        <dbReference type="ARBA" id="ARBA00022692"/>
    </source>
</evidence>
<reference evidence="9" key="1">
    <citation type="submission" date="2014-09" db="EMBL/GenBank/DDBJ databases">
        <authorList>
            <person name="Mudge J."/>
            <person name="Ramaraj T."/>
            <person name="Lindquist I.E."/>
            <person name="Bharti A.K."/>
            <person name="Sundararajan A."/>
            <person name="Cameron C.T."/>
            <person name="Woodward J.E."/>
            <person name="May G.D."/>
            <person name="Brubaker C."/>
            <person name="Broadhvest J."/>
            <person name="Wilkins T.A."/>
        </authorList>
    </citation>
    <scope>NUCLEOTIDE SEQUENCE</scope>
    <source>
        <strain evidence="9">cv. AKA8401</strain>
    </source>
</reference>
<name>A0A0B0PAC0_GOSAR</name>
<dbReference type="InterPro" id="IPR026749">
    <property type="entry name" value="Tmem135"/>
</dbReference>
<evidence type="ECO:0000256" key="2">
    <source>
        <dbReference type="ARBA" id="ARBA00008924"/>
    </source>
</evidence>
<feature type="transmembrane region" description="Helical" evidence="6">
    <location>
        <begin position="348"/>
        <end position="364"/>
    </location>
</feature>
<dbReference type="PANTHER" id="PTHR12459:SF15">
    <property type="entry name" value="TRANSMEMBRANE PROTEIN 135"/>
    <property type="match status" value="1"/>
</dbReference>
<organism evidence="8 9">
    <name type="scientific">Gossypium arboreum</name>
    <name type="common">Tree cotton</name>
    <name type="synonym">Gossypium nanking</name>
    <dbReference type="NCBI Taxonomy" id="29729"/>
    <lineage>
        <taxon>Eukaryota</taxon>
        <taxon>Viridiplantae</taxon>
        <taxon>Streptophyta</taxon>
        <taxon>Embryophyta</taxon>
        <taxon>Tracheophyta</taxon>
        <taxon>Spermatophyta</taxon>
        <taxon>Magnoliopsida</taxon>
        <taxon>eudicotyledons</taxon>
        <taxon>Gunneridae</taxon>
        <taxon>Pentapetalae</taxon>
        <taxon>rosids</taxon>
        <taxon>malvids</taxon>
        <taxon>Malvales</taxon>
        <taxon>Malvaceae</taxon>
        <taxon>Malvoideae</taxon>
        <taxon>Gossypium</taxon>
    </lineage>
</organism>
<sequence>MSPSGDGAINGGCCCSCSPGDNGGYDGANNFGISASQDETCMHCPRSEPSSCSSSELGFDWVLLTNSERLRRIFVASAKGFSIGAGLQGGLAIFSILARLRRKKPKTAKWRALVAGLVAGPSMLLTGSNTRHTSLALYILMQAAVLASRCGIKSKRFGKFCKPLTWKHGDIFLMCLSTSEILYVTPVKFSRSSYILKQDCLPPSYKSFLNQHGGKDIVILQGVKELASGLPFTTLEAIEKIYKATGVDVKLDPNMKIPCSMVHGNKSCRAHAITFLIEAYKRALPVYLPVYLIPALIVHHQGLFKRPCTILGKGIVDIARSSLFLATYCTSAWMWTCILFGFLRRCSIPLIAIGSFPAGLSVAIEKKSRRMEISLYCLARAIESFFTWMADIGYLPRSKNLKRPDVMIFSLSTAIIMHCYAQERELFNSKYLNVLDWIFGVPPPPGENPSLQKQKSSLR</sequence>
<comment type="similarity">
    <text evidence="2">Belongs to the TMEM135 family.</text>
</comment>
<comment type="subcellular location">
    <subcellularLocation>
        <location evidence="1">Endomembrane system</location>
        <topology evidence="1">Multi-pass membrane protein</topology>
    </subcellularLocation>
</comment>
<keyword evidence="3 6" id="KW-0812">Transmembrane</keyword>
<feature type="domain" description="Transmembrane protein 135 N-terminal" evidence="7">
    <location>
        <begin position="267"/>
        <end position="387"/>
    </location>
</feature>
<dbReference type="Pfam" id="PF15982">
    <property type="entry name" value="TMEM135_C_rich"/>
    <property type="match status" value="1"/>
</dbReference>
<accession>A0A0B0PAC0</accession>
<evidence type="ECO:0000256" key="1">
    <source>
        <dbReference type="ARBA" id="ARBA00004127"/>
    </source>
</evidence>
<gene>
    <name evidence="8" type="ORF">F383_00523</name>
</gene>
<dbReference type="AlphaFoldDB" id="A0A0B0PAC0"/>
<dbReference type="Proteomes" id="UP000032142">
    <property type="component" value="Unassembled WGS sequence"/>
</dbReference>
<evidence type="ECO:0000256" key="6">
    <source>
        <dbReference type="SAM" id="Phobius"/>
    </source>
</evidence>
<keyword evidence="9" id="KW-1185">Reference proteome</keyword>
<proteinExistence type="inferred from homology"/>
<evidence type="ECO:0000313" key="9">
    <source>
        <dbReference type="Proteomes" id="UP000032142"/>
    </source>
</evidence>
<dbReference type="GO" id="GO:0012505">
    <property type="term" value="C:endomembrane system"/>
    <property type="evidence" value="ECO:0007669"/>
    <property type="project" value="UniProtKB-SubCell"/>
</dbReference>
<feature type="transmembrane region" description="Helical" evidence="6">
    <location>
        <begin position="323"/>
        <end position="342"/>
    </location>
</feature>
<dbReference type="PANTHER" id="PTHR12459">
    <property type="entry name" value="TRANSMEMBRANE PROTEIN 135-RELATED"/>
    <property type="match status" value="1"/>
</dbReference>
<keyword evidence="5 6" id="KW-0472">Membrane</keyword>
<dbReference type="InterPro" id="IPR031926">
    <property type="entry name" value="TMEM135_N"/>
</dbReference>
<evidence type="ECO:0000256" key="4">
    <source>
        <dbReference type="ARBA" id="ARBA00022989"/>
    </source>
</evidence>
<dbReference type="EMBL" id="KN417996">
    <property type="protein sequence ID" value="KHG21254.1"/>
    <property type="molecule type" value="Genomic_DNA"/>
</dbReference>
<keyword evidence="4 6" id="KW-1133">Transmembrane helix</keyword>
<protein>
    <submittedName>
        <fullName evidence="8">Transmembrane protein</fullName>
    </submittedName>
</protein>
<evidence type="ECO:0000259" key="7">
    <source>
        <dbReference type="Pfam" id="PF15982"/>
    </source>
</evidence>